<keyword evidence="2" id="KW-1185">Reference proteome</keyword>
<dbReference type="HOGENOM" id="CLU_2361135_0_0_1"/>
<dbReference type="AlphaFoldDB" id="A0A0D0BT47"/>
<dbReference type="Proteomes" id="UP000054485">
    <property type="component" value="Unassembled WGS sequence"/>
</dbReference>
<name>A0A0D0BT47_9AGAM</name>
<reference evidence="1 2" key="1">
    <citation type="submission" date="2014-04" db="EMBL/GenBank/DDBJ databases">
        <authorList>
            <consortium name="DOE Joint Genome Institute"/>
            <person name="Kuo A."/>
            <person name="Ruytinx J."/>
            <person name="Rineau F."/>
            <person name="Colpaert J."/>
            <person name="Kohler A."/>
            <person name="Nagy L.G."/>
            <person name="Floudas D."/>
            <person name="Copeland A."/>
            <person name="Barry K.W."/>
            <person name="Cichocki N."/>
            <person name="Veneault-Fourrey C."/>
            <person name="LaButti K."/>
            <person name="Lindquist E.A."/>
            <person name="Lipzen A."/>
            <person name="Lundell T."/>
            <person name="Morin E."/>
            <person name="Murat C."/>
            <person name="Sun H."/>
            <person name="Tunlid A."/>
            <person name="Henrissat B."/>
            <person name="Grigoriev I.V."/>
            <person name="Hibbett D.S."/>
            <person name="Martin F."/>
            <person name="Nordberg H.P."/>
            <person name="Cantor M.N."/>
            <person name="Hua S.X."/>
        </authorList>
    </citation>
    <scope>NUCLEOTIDE SEQUENCE [LARGE SCALE GENOMIC DNA]</scope>
    <source>
        <strain evidence="1 2">UH-Slu-Lm8-n1</strain>
    </source>
</reference>
<organism evidence="1 2">
    <name type="scientific">Suillus luteus UH-Slu-Lm8-n1</name>
    <dbReference type="NCBI Taxonomy" id="930992"/>
    <lineage>
        <taxon>Eukaryota</taxon>
        <taxon>Fungi</taxon>
        <taxon>Dikarya</taxon>
        <taxon>Basidiomycota</taxon>
        <taxon>Agaricomycotina</taxon>
        <taxon>Agaricomycetes</taxon>
        <taxon>Agaricomycetidae</taxon>
        <taxon>Boletales</taxon>
        <taxon>Suillineae</taxon>
        <taxon>Suillaceae</taxon>
        <taxon>Suillus</taxon>
    </lineage>
</organism>
<reference evidence="2" key="2">
    <citation type="submission" date="2015-01" db="EMBL/GenBank/DDBJ databases">
        <title>Evolutionary Origins and Diversification of the Mycorrhizal Mutualists.</title>
        <authorList>
            <consortium name="DOE Joint Genome Institute"/>
            <consortium name="Mycorrhizal Genomics Consortium"/>
            <person name="Kohler A."/>
            <person name="Kuo A."/>
            <person name="Nagy L.G."/>
            <person name="Floudas D."/>
            <person name="Copeland A."/>
            <person name="Barry K.W."/>
            <person name="Cichocki N."/>
            <person name="Veneault-Fourrey C."/>
            <person name="LaButti K."/>
            <person name="Lindquist E.A."/>
            <person name="Lipzen A."/>
            <person name="Lundell T."/>
            <person name="Morin E."/>
            <person name="Murat C."/>
            <person name="Riley R."/>
            <person name="Ohm R."/>
            <person name="Sun H."/>
            <person name="Tunlid A."/>
            <person name="Henrissat B."/>
            <person name="Grigoriev I.V."/>
            <person name="Hibbett D.S."/>
            <person name="Martin F."/>
        </authorList>
    </citation>
    <scope>NUCLEOTIDE SEQUENCE [LARGE SCALE GENOMIC DNA]</scope>
    <source>
        <strain evidence="2">UH-Slu-Lm8-n1</strain>
    </source>
</reference>
<evidence type="ECO:0000313" key="1">
    <source>
        <dbReference type="EMBL" id="KIK46223.1"/>
    </source>
</evidence>
<accession>A0A0D0BT47</accession>
<proteinExistence type="predicted"/>
<protein>
    <submittedName>
        <fullName evidence="1">Uncharacterized protein</fullName>
    </submittedName>
</protein>
<dbReference type="InParanoid" id="A0A0D0BT47"/>
<gene>
    <name evidence="1" type="ORF">CY34DRAFT_800753</name>
</gene>
<dbReference type="EMBL" id="KN835162">
    <property type="protein sequence ID" value="KIK46223.1"/>
    <property type="molecule type" value="Genomic_DNA"/>
</dbReference>
<sequence length="96" mass="10344">MAAFGRSPVAVYLGCRFHSRVHGVMDTRTLRPKVDIFAHTQKKLQDCGSIPNACSESDHWLFASITASNIRSIKHAAPSGFNQASKLQGASLGCAN</sequence>
<evidence type="ECO:0000313" key="2">
    <source>
        <dbReference type="Proteomes" id="UP000054485"/>
    </source>
</evidence>